<dbReference type="EMBL" id="ML002093">
    <property type="protein sequence ID" value="RKO82786.1"/>
    <property type="molecule type" value="Genomic_DNA"/>
</dbReference>
<dbReference type="OrthoDB" id="2422225at2759"/>
<organism evidence="1 2">
    <name type="scientific">Blyttiomyces helicus</name>
    <dbReference type="NCBI Taxonomy" id="388810"/>
    <lineage>
        <taxon>Eukaryota</taxon>
        <taxon>Fungi</taxon>
        <taxon>Fungi incertae sedis</taxon>
        <taxon>Chytridiomycota</taxon>
        <taxon>Chytridiomycota incertae sedis</taxon>
        <taxon>Chytridiomycetes</taxon>
        <taxon>Chytridiomycetes incertae sedis</taxon>
        <taxon>Blyttiomyces</taxon>
    </lineage>
</organism>
<evidence type="ECO:0000313" key="2">
    <source>
        <dbReference type="Proteomes" id="UP000269721"/>
    </source>
</evidence>
<evidence type="ECO:0000313" key="1">
    <source>
        <dbReference type="EMBL" id="RKO82786.1"/>
    </source>
</evidence>
<sequence length="102" mass="11496">MLAAAWHYGHGKLILMDGTFGVCLQKILLFVVLVIDENYERVPVALFMFLAPTSNQQMSAGYDATILERFLSKRKVPLGTKDNVDSAPKVRRPELRCRSTIL</sequence>
<dbReference type="AlphaFoldDB" id="A0A4P9VYD2"/>
<proteinExistence type="predicted"/>
<name>A0A4P9VYD2_9FUNG</name>
<reference evidence="2" key="1">
    <citation type="journal article" date="2018" name="Nat. Microbiol.">
        <title>Leveraging single-cell genomics to expand the fungal tree of life.</title>
        <authorList>
            <person name="Ahrendt S.R."/>
            <person name="Quandt C.A."/>
            <person name="Ciobanu D."/>
            <person name="Clum A."/>
            <person name="Salamov A."/>
            <person name="Andreopoulos B."/>
            <person name="Cheng J.F."/>
            <person name="Woyke T."/>
            <person name="Pelin A."/>
            <person name="Henrissat B."/>
            <person name="Reynolds N.K."/>
            <person name="Benny G.L."/>
            <person name="Smith M.E."/>
            <person name="James T.Y."/>
            <person name="Grigoriev I.V."/>
        </authorList>
    </citation>
    <scope>NUCLEOTIDE SEQUENCE [LARGE SCALE GENOMIC DNA]</scope>
</reference>
<protein>
    <recommendedName>
        <fullName evidence="3">MULE transposase domain-containing protein</fullName>
    </recommendedName>
</protein>
<gene>
    <name evidence="1" type="ORF">BDK51DRAFT_32840</name>
</gene>
<dbReference type="Proteomes" id="UP000269721">
    <property type="component" value="Unassembled WGS sequence"/>
</dbReference>
<accession>A0A4P9VYD2</accession>
<evidence type="ECO:0008006" key="3">
    <source>
        <dbReference type="Google" id="ProtNLM"/>
    </source>
</evidence>
<keyword evidence="2" id="KW-1185">Reference proteome</keyword>